<evidence type="ECO:0000313" key="4">
    <source>
        <dbReference type="EMBL" id="SEN77940.1"/>
    </source>
</evidence>
<reference evidence="5" key="1">
    <citation type="submission" date="2016-10" db="EMBL/GenBank/DDBJ databases">
        <authorList>
            <person name="Varghese N."/>
            <person name="Submissions S."/>
        </authorList>
    </citation>
    <scope>NUCLEOTIDE SEQUENCE [LARGE SCALE GENOMIC DNA]</scope>
    <source>
        <strain evidence="5">DSM 26893</strain>
    </source>
</reference>
<dbReference type="AlphaFoldDB" id="A0A1H8JAY0"/>
<comment type="similarity">
    <text evidence="1 3">Belongs to the D-glutamate cyclase family.</text>
</comment>
<dbReference type="Pfam" id="PF07286">
    <property type="entry name" value="D-Glu_cyclase"/>
    <property type="match status" value="1"/>
</dbReference>
<dbReference type="InterPro" id="IPR038021">
    <property type="entry name" value="Putative_hydro-lyase"/>
</dbReference>
<evidence type="ECO:0000256" key="1">
    <source>
        <dbReference type="ARBA" id="ARBA00007896"/>
    </source>
</evidence>
<name>A0A1H8JAY0_9RHOB</name>
<organism evidence="4 5">
    <name type="scientific">Palleronia pelagia</name>
    <dbReference type="NCBI Taxonomy" id="387096"/>
    <lineage>
        <taxon>Bacteria</taxon>
        <taxon>Pseudomonadati</taxon>
        <taxon>Pseudomonadota</taxon>
        <taxon>Alphaproteobacteria</taxon>
        <taxon>Rhodobacterales</taxon>
        <taxon>Roseobacteraceae</taxon>
        <taxon>Palleronia</taxon>
    </lineage>
</organism>
<dbReference type="EMBL" id="FOCM01000006">
    <property type="protein sequence ID" value="SEN77940.1"/>
    <property type="molecule type" value="Genomic_DNA"/>
</dbReference>
<sequence>MLNTYQDLRRATLADVRAEIRAGRYAKHTAGLGAGYLQANLAIMREAAALDFMRYCQRNPKPCPLVGVSDTGNPMMTTLGDVDIRTDVPAYNIYRDGKLAGTATDIVDLWEDDFVAFALGCSFTFETALIDAGIPLWHIDNDTTVPMYRSGIETVPAGPFGGRMVVSMRAIDADQVDRARDIAARFPLAHGKPVHHGPPEEIGIKDVSRPDWGDPAPVPKGQVPVFWACGVTPQVALERAGLDLCITHKPGHMLITDVAEDAEVPVLGNGTPAIKTTESQTGSNP</sequence>
<proteinExistence type="inferred from homology"/>
<evidence type="ECO:0000256" key="3">
    <source>
        <dbReference type="HAMAP-Rule" id="MF_01830"/>
    </source>
</evidence>
<dbReference type="FunFam" id="3.30.2040.10:FF:000001">
    <property type="entry name" value="D-glutamate cyclase, mitochondrial"/>
    <property type="match status" value="1"/>
</dbReference>
<dbReference type="GO" id="GO:0016829">
    <property type="term" value="F:lyase activity"/>
    <property type="evidence" value="ECO:0007669"/>
    <property type="project" value="UniProtKB-KW"/>
</dbReference>
<dbReference type="InterPro" id="IPR016938">
    <property type="entry name" value="UPF0317"/>
</dbReference>
<dbReference type="EC" id="4.2.1.-" evidence="3"/>
<dbReference type="RefSeq" id="WP_091846003.1">
    <property type="nucleotide sequence ID" value="NZ_FOCM01000006.1"/>
</dbReference>
<dbReference type="PANTHER" id="PTHR32022:SF10">
    <property type="entry name" value="D-GLUTAMATE CYCLASE, MITOCHONDRIAL"/>
    <property type="match status" value="1"/>
</dbReference>
<dbReference type="PANTHER" id="PTHR32022">
    <property type="entry name" value="D-GLUTAMATE CYCLASE, MITOCHONDRIAL"/>
    <property type="match status" value="1"/>
</dbReference>
<dbReference type="OrthoDB" id="149585at2"/>
<gene>
    <name evidence="4" type="ORF">SAMN04488011_106144</name>
</gene>
<dbReference type="InterPro" id="IPR009906">
    <property type="entry name" value="D-Glu_cyclase"/>
</dbReference>
<dbReference type="PIRSF" id="PIRSF029755">
    <property type="entry name" value="UCP029755"/>
    <property type="match status" value="1"/>
</dbReference>
<dbReference type="Proteomes" id="UP000199372">
    <property type="component" value="Unassembled WGS sequence"/>
</dbReference>
<dbReference type="SUPFAM" id="SSF160920">
    <property type="entry name" value="PSTPO5379-like"/>
    <property type="match status" value="1"/>
</dbReference>
<dbReference type="NCBIfam" id="NF003969">
    <property type="entry name" value="PRK05463.1"/>
    <property type="match status" value="1"/>
</dbReference>
<dbReference type="Gene3D" id="3.40.1640.10">
    <property type="entry name" value="PSTPO5379-like"/>
    <property type="match status" value="1"/>
</dbReference>
<protein>
    <recommendedName>
        <fullName evidence="3">Putative hydro-lyase SAMN04488011_106144</fullName>
        <ecNumber evidence="3">4.2.1.-</ecNumber>
    </recommendedName>
</protein>
<evidence type="ECO:0000313" key="5">
    <source>
        <dbReference type="Proteomes" id="UP000199372"/>
    </source>
</evidence>
<accession>A0A1H8JAY0</accession>
<evidence type="ECO:0000256" key="2">
    <source>
        <dbReference type="ARBA" id="ARBA00023239"/>
    </source>
</evidence>
<dbReference type="Gene3D" id="3.30.2040.10">
    <property type="entry name" value="PSTPO5379-like domain"/>
    <property type="match status" value="1"/>
</dbReference>
<dbReference type="HAMAP" id="MF_01830">
    <property type="entry name" value="Hydro_lyase"/>
    <property type="match status" value="1"/>
</dbReference>
<keyword evidence="5" id="KW-1185">Reference proteome</keyword>
<keyword evidence="2 3" id="KW-0456">Lyase</keyword>